<dbReference type="KEGG" id="ftc:DA46_532"/>
<gene>
    <name evidence="3" type="ORF">FWI86_03025</name>
</gene>
<dbReference type="KEGG" id="ftz:CH68_197"/>
<dbReference type="RefSeq" id="WP_003017752.1">
    <property type="nucleotide sequence ID" value="NZ_AP023459.1"/>
</dbReference>
<reference evidence="3" key="1">
    <citation type="submission" date="2019-08" db="EMBL/GenBank/DDBJ databases">
        <authorList>
            <person name="Busch A."/>
        </authorList>
    </citation>
    <scope>NUCLEOTIDE SEQUENCE</scope>
    <source>
        <strain evidence="3">15T0085</strain>
    </source>
</reference>
<dbReference type="Pfam" id="PF00497">
    <property type="entry name" value="SBP_bac_3"/>
    <property type="match status" value="1"/>
</dbReference>
<comment type="caution">
    <text evidence="3">The sequence shown here is derived from an EMBL/GenBank/DDBJ whole genome shotgun (WGS) entry which is preliminary data.</text>
</comment>
<comment type="similarity">
    <text evidence="1">Belongs to the bacterial solute-binding protein 3 family.</text>
</comment>
<dbReference type="KEGG" id="ftv:CH67_462"/>
<dbReference type="EMBL" id="JAAGJP010000013">
    <property type="protein sequence ID" value="NDS68077.1"/>
    <property type="molecule type" value="Genomic_DNA"/>
</dbReference>
<dbReference type="eggNOG" id="COG0834">
    <property type="taxonomic scope" value="Bacteria"/>
</dbReference>
<reference evidence="3" key="2">
    <citation type="submission" date="2020-02" db="EMBL/GenBank/DDBJ databases">
        <title>Using affinity propagation clustering for identifying bacterial clades and subclades with whole-genome sequences of Francisella tularensis.</title>
        <authorList>
            <person name="Homeier-Bachmann T."/>
            <person name="Abdel-Glil M.Y."/>
            <person name="Hackbart A."/>
            <person name="Hotzel H."/>
            <person name="Tomaso H."/>
        </authorList>
    </citation>
    <scope>NUCLEOTIDE SEQUENCE</scope>
    <source>
        <strain evidence="3">15T0085</strain>
    </source>
</reference>
<dbReference type="PANTHER" id="PTHR35936:SF19">
    <property type="entry name" value="AMINO-ACID-BINDING PROTEIN YXEM-RELATED"/>
    <property type="match status" value="1"/>
</dbReference>
<keyword evidence="2" id="KW-0732">Signal</keyword>
<dbReference type="SMART" id="SM00062">
    <property type="entry name" value="PBPb"/>
    <property type="match status" value="1"/>
</dbReference>
<evidence type="ECO:0000313" key="3">
    <source>
        <dbReference type="EMBL" id="NDS68077.1"/>
    </source>
</evidence>
<protein>
    <submittedName>
        <fullName evidence="3">Transporter substrate-binding domain-containing protein</fullName>
    </submittedName>
</protein>
<dbReference type="OMA" id="KAYMLPR"/>
<proteinExistence type="inferred from homology"/>
<dbReference type="SUPFAM" id="SSF53850">
    <property type="entry name" value="Periplasmic binding protein-like II"/>
    <property type="match status" value="1"/>
</dbReference>
<evidence type="ECO:0000256" key="1">
    <source>
        <dbReference type="ARBA" id="ARBA00010333"/>
    </source>
</evidence>
<dbReference type="Gene3D" id="3.40.190.10">
    <property type="entry name" value="Periplasmic binding protein-like II"/>
    <property type="match status" value="2"/>
</dbReference>
<evidence type="ECO:0000256" key="2">
    <source>
        <dbReference type="ARBA" id="ARBA00022729"/>
    </source>
</evidence>
<accession>A0A0B3VDH2</accession>
<name>A0A0B3VDH2_FRATU</name>
<sequence>MKKTVFTFITAIAVMISSAYADITVGTTGDYAPFSVYNPKDNKYSGKDIKLIEAFAKNKKEQVKFVKTSWATAENDLKSNKFDVFVGGMTITPERQKEFVFSNPLISFNKAAMTACKKLNKYKTFNDIDNPKTLVIENRGGTNQVFALQKLKNAKVLIISDNNQAINSIIKGIDNIHPDIMFTDTLEIAYQHSKNHKICQVPVKVDDNQYYKAFMFNNTSQGKKIAQEFDNWLNNNPTILKKYTKS</sequence>
<dbReference type="InterPro" id="IPR001638">
    <property type="entry name" value="Solute-binding_3/MltF_N"/>
</dbReference>
<organism evidence="3">
    <name type="scientific">Francisella tularensis subsp. holarctica</name>
    <dbReference type="NCBI Taxonomy" id="119857"/>
    <lineage>
        <taxon>Bacteria</taxon>
        <taxon>Pseudomonadati</taxon>
        <taxon>Pseudomonadota</taxon>
        <taxon>Gammaproteobacteria</taxon>
        <taxon>Thiotrichales</taxon>
        <taxon>Francisellaceae</taxon>
        <taxon>Francisella</taxon>
    </lineage>
</organism>
<dbReference type="AlphaFoldDB" id="A0A0B3VDH2"/>
<dbReference type="PANTHER" id="PTHR35936">
    <property type="entry name" value="MEMBRANE-BOUND LYTIC MUREIN TRANSGLYCOSYLASE F"/>
    <property type="match status" value="1"/>
</dbReference>
<dbReference type="HOGENOM" id="CLU_019602_9_3_6"/>